<dbReference type="Pfam" id="PF07939">
    <property type="entry name" value="DUF1685"/>
    <property type="match status" value="1"/>
</dbReference>
<gene>
    <name evidence="2 3 4" type="primary">LOC107929383</name>
</gene>
<keyword evidence="1" id="KW-1185">Reference proteome</keyword>
<sequence>MKGREKWCFTSKPGQKLAITIWLHRRYLVDPRLSDTFPALGLYYAVNKSYNDAISKPSTSPPSVVSDCDSIPSPIGSPHAIVGPGDNPRTVKTRLRQWAQVRTVRVEKRINETDNYSKTGLFQKDGTEGINLRICAANTIYCSSNKQGFVFAKFANTLRIHLLLLHKYIKVIFSDCRETSASQPRVHEDWITRNVADVVCMFARQVDELIQSLSLAKEKCCQPAKIRYGEVAGRNQGPTELESFKMEYTNARLECNAADERANILASEVIGLEEKKENV</sequence>
<evidence type="ECO:0000313" key="3">
    <source>
        <dbReference type="RefSeq" id="XP_040954538.1"/>
    </source>
</evidence>
<dbReference type="PANTHER" id="PTHR31865:SF68">
    <property type="match status" value="1"/>
</dbReference>
<accession>A0ABM3AI65</accession>
<evidence type="ECO:0000313" key="1">
    <source>
        <dbReference type="Proteomes" id="UP000818029"/>
    </source>
</evidence>
<reference evidence="1" key="1">
    <citation type="journal article" date="2020" name="Nat. Genet.">
        <title>Genomic diversifications of five Gossypium allopolyploid species and their impact on cotton improvement.</title>
        <authorList>
            <person name="Chen Z.J."/>
            <person name="Sreedasyam A."/>
            <person name="Ando A."/>
            <person name="Song Q."/>
            <person name="De Santiago L.M."/>
            <person name="Hulse-Kemp A.M."/>
            <person name="Ding M."/>
            <person name="Ye W."/>
            <person name="Kirkbride R.C."/>
            <person name="Jenkins J."/>
            <person name="Plott C."/>
            <person name="Lovell J."/>
            <person name="Lin Y.M."/>
            <person name="Vaughn R."/>
            <person name="Liu B."/>
            <person name="Simpson S."/>
            <person name="Scheffler B.E."/>
            <person name="Wen L."/>
            <person name="Saski C.A."/>
            <person name="Grover C.E."/>
            <person name="Hu G."/>
            <person name="Conover J.L."/>
            <person name="Carlson J.W."/>
            <person name="Shu S."/>
            <person name="Boston L.B."/>
            <person name="Williams M."/>
            <person name="Peterson D.G."/>
            <person name="McGee K."/>
            <person name="Jones D.C."/>
            <person name="Wendel J.F."/>
            <person name="Stelly D.M."/>
            <person name="Grimwood J."/>
            <person name="Schmutz J."/>
        </authorList>
    </citation>
    <scope>NUCLEOTIDE SEQUENCE [LARGE SCALE GENOMIC DNA]</scope>
    <source>
        <strain evidence="1">cv. TM-1</strain>
    </source>
</reference>
<dbReference type="GeneID" id="107929383"/>
<dbReference type="RefSeq" id="XP_040954538.1">
    <property type="nucleotide sequence ID" value="XM_041098604.1"/>
</dbReference>
<evidence type="ECO:0000313" key="4">
    <source>
        <dbReference type="RefSeq" id="XP_040954539.1"/>
    </source>
</evidence>
<dbReference type="Proteomes" id="UP000818029">
    <property type="component" value="Chromosome D08"/>
</dbReference>
<dbReference type="InterPro" id="IPR012881">
    <property type="entry name" value="DUF1685"/>
</dbReference>
<reference evidence="2 3" key="2">
    <citation type="submission" date="2025-05" db="UniProtKB">
        <authorList>
            <consortium name="RefSeq"/>
        </authorList>
    </citation>
    <scope>IDENTIFICATION</scope>
</reference>
<evidence type="ECO:0000313" key="2">
    <source>
        <dbReference type="RefSeq" id="XP_040954537.1"/>
    </source>
</evidence>
<dbReference type="PANTHER" id="PTHR31865">
    <property type="entry name" value="OSJNBA0071G03.3 PROTEIN"/>
    <property type="match status" value="1"/>
</dbReference>
<dbReference type="RefSeq" id="XP_040954537.1">
    <property type="nucleotide sequence ID" value="XM_041098603.1"/>
</dbReference>
<dbReference type="RefSeq" id="XP_040954539.1">
    <property type="nucleotide sequence ID" value="XM_041098605.1"/>
</dbReference>
<name>A0ABM3AI65_GOSHI</name>
<protein>
    <submittedName>
        <fullName evidence="2 3">Uncharacterized protein isoform X1</fullName>
    </submittedName>
</protein>
<organism evidence="1 3">
    <name type="scientific">Gossypium hirsutum</name>
    <name type="common">Upland cotton</name>
    <name type="synonym">Gossypium mexicanum</name>
    <dbReference type="NCBI Taxonomy" id="3635"/>
    <lineage>
        <taxon>Eukaryota</taxon>
        <taxon>Viridiplantae</taxon>
        <taxon>Streptophyta</taxon>
        <taxon>Embryophyta</taxon>
        <taxon>Tracheophyta</taxon>
        <taxon>Spermatophyta</taxon>
        <taxon>Magnoliopsida</taxon>
        <taxon>eudicotyledons</taxon>
        <taxon>Gunneridae</taxon>
        <taxon>Pentapetalae</taxon>
        <taxon>rosids</taxon>
        <taxon>malvids</taxon>
        <taxon>Malvales</taxon>
        <taxon>Malvaceae</taxon>
        <taxon>Malvoideae</taxon>
        <taxon>Gossypium</taxon>
    </lineage>
</organism>
<proteinExistence type="predicted"/>